<comment type="caution">
    <text evidence="1">The sequence shown here is derived from an EMBL/GenBank/DDBJ whole genome shotgun (WGS) entry which is preliminary data.</text>
</comment>
<gene>
    <name evidence="1" type="ORF">LTR36_001358</name>
</gene>
<organism evidence="1 2">
    <name type="scientific">Oleoguttula mirabilis</name>
    <dbReference type="NCBI Taxonomy" id="1507867"/>
    <lineage>
        <taxon>Eukaryota</taxon>
        <taxon>Fungi</taxon>
        <taxon>Dikarya</taxon>
        <taxon>Ascomycota</taxon>
        <taxon>Pezizomycotina</taxon>
        <taxon>Dothideomycetes</taxon>
        <taxon>Dothideomycetidae</taxon>
        <taxon>Mycosphaerellales</taxon>
        <taxon>Teratosphaeriaceae</taxon>
        <taxon>Oleoguttula</taxon>
    </lineage>
</organism>
<accession>A0AAV9JNZ9</accession>
<dbReference type="EMBL" id="JAVFHQ010000012">
    <property type="protein sequence ID" value="KAK4547137.1"/>
    <property type="molecule type" value="Genomic_DNA"/>
</dbReference>
<evidence type="ECO:0000313" key="2">
    <source>
        <dbReference type="Proteomes" id="UP001324427"/>
    </source>
</evidence>
<name>A0AAV9JNZ9_9PEZI</name>
<evidence type="ECO:0000313" key="1">
    <source>
        <dbReference type="EMBL" id="KAK4547137.1"/>
    </source>
</evidence>
<keyword evidence="2" id="KW-1185">Reference proteome</keyword>
<proteinExistence type="predicted"/>
<dbReference type="Proteomes" id="UP001324427">
    <property type="component" value="Unassembled WGS sequence"/>
</dbReference>
<protein>
    <recommendedName>
        <fullName evidence="3">F-box domain-containing protein</fullName>
    </recommendedName>
</protein>
<reference evidence="1 2" key="1">
    <citation type="submission" date="2021-11" db="EMBL/GenBank/DDBJ databases">
        <title>Black yeast isolated from Biological Soil Crust.</title>
        <authorList>
            <person name="Kurbessoian T."/>
        </authorList>
    </citation>
    <scope>NUCLEOTIDE SEQUENCE [LARGE SCALE GENOMIC DNA]</scope>
    <source>
        <strain evidence="1 2">CCFEE 5522</strain>
    </source>
</reference>
<dbReference type="AlphaFoldDB" id="A0AAV9JNZ9"/>
<sequence length="244" mass="27311">MATTHTALHIYEIVELIVSNLDRASIHRCERVSNIFRTVALGSPTVAQTLSAITPVRASDIKRLTHDETVALGNWNLHVFFAGINISHRHNFRHQLVIADNFDELPHYARPTKFDFNPHLDPKCFRSELGVCDVRGTTVELHLPETAKDLAALTLVSPDHYATNPAIAVVKLKLRAHGNDFSECWLRVPSGIRLRDLVRTQRAMLRTVDDYGGACCGGRHPQQCIAVFVHDTLTSRLRELGGLE</sequence>
<evidence type="ECO:0008006" key="3">
    <source>
        <dbReference type="Google" id="ProtNLM"/>
    </source>
</evidence>